<evidence type="ECO:0000313" key="1">
    <source>
        <dbReference type="EMBL" id="AGA30354.1"/>
    </source>
</evidence>
<dbReference type="HOGENOM" id="CLU_1853889_0_0_0"/>
<dbReference type="STRING" id="886293.Sinac_6265"/>
<reference evidence="1 2" key="1">
    <citation type="submission" date="2012-02" db="EMBL/GenBank/DDBJ databases">
        <title>Complete sequence of chromosome of Singulisphaera acidiphila DSM 18658.</title>
        <authorList>
            <consortium name="US DOE Joint Genome Institute (JGI-PGF)"/>
            <person name="Lucas S."/>
            <person name="Copeland A."/>
            <person name="Lapidus A."/>
            <person name="Glavina del Rio T."/>
            <person name="Dalin E."/>
            <person name="Tice H."/>
            <person name="Bruce D."/>
            <person name="Goodwin L."/>
            <person name="Pitluck S."/>
            <person name="Peters L."/>
            <person name="Ovchinnikova G."/>
            <person name="Chertkov O."/>
            <person name="Kyrpides N."/>
            <person name="Mavromatis K."/>
            <person name="Ivanova N."/>
            <person name="Brettin T."/>
            <person name="Detter J.C."/>
            <person name="Han C."/>
            <person name="Larimer F."/>
            <person name="Land M."/>
            <person name="Hauser L."/>
            <person name="Markowitz V."/>
            <person name="Cheng J.-F."/>
            <person name="Hugenholtz P."/>
            <person name="Woyke T."/>
            <person name="Wu D."/>
            <person name="Tindall B."/>
            <person name="Pomrenke H."/>
            <person name="Brambilla E."/>
            <person name="Klenk H.-P."/>
            <person name="Eisen J.A."/>
        </authorList>
    </citation>
    <scope>NUCLEOTIDE SEQUENCE [LARGE SCALE GENOMIC DNA]</scope>
    <source>
        <strain evidence="2">ATCC BAA-1392 / DSM 18658 / VKM B-2454 / MOB10</strain>
    </source>
</reference>
<evidence type="ECO:0000313" key="2">
    <source>
        <dbReference type="Proteomes" id="UP000010798"/>
    </source>
</evidence>
<accession>L0DLU5</accession>
<gene>
    <name evidence="1" type="ordered locus">Sinac_6265</name>
</gene>
<keyword evidence="2" id="KW-1185">Reference proteome</keyword>
<dbReference type="AlphaFoldDB" id="L0DLU5"/>
<dbReference type="EMBL" id="CP003364">
    <property type="protein sequence ID" value="AGA30354.1"/>
    <property type="molecule type" value="Genomic_DNA"/>
</dbReference>
<dbReference type="Proteomes" id="UP000010798">
    <property type="component" value="Chromosome"/>
</dbReference>
<proteinExistence type="predicted"/>
<organism evidence="1 2">
    <name type="scientific">Singulisphaera acidiphila (strain ATCC BAA-1392 / DSM 18658 / VKM B-2454 / MOB10)</name>
    <dbReference type="NCBI Taxonomy" id="886293"/>
    <lineage>
        <taxon>Bacteria</taxon>
        <taxon>Pseudomonadati</taxon>
        <taxon>Planctomycetota</taxon>
        <taxon>Planctomycetia</taxon>
        <taxon>Isosphaerales</taxon>
        <taxon>Isosphaeraceae</taxon>
        <taxon>Singulisphaera</taxon>
    </lineage>
</organism>
<protein>
    <submittedName>
        <fullName evidence="1">Uncharacterized protein</fullName>
    </submittedName>
</protein>
<name>L0DLU5_SINAD</name>
<dbReference type="OrthoDB" id="530103at2"/>
<dbReference type="KEGG" id="saci:Sinac_6265"/>
<sequence length="138" mass="15614">MTELIATQASRGYRTLCLPIAETTYRQIVGVPAEFRRTLDDCFWRIPELFPANFAQGYQLKDERVSSKQRLPIRRIVTRDGIAYSVRPSFLMPYMTARTEEVQGPLFLRKFGVPFWALAHVFGAIRCRGIGGSAPSAA</sequence>
<dbReference type="RefSeq" id="WP_015249440.1">
    <property type="nucleotide sequence ID" value="NC_019892.1"/>
</dbReference>